<dbReference type="GO" id="GO:0006430">
    <property type="term" value="P:lysyl-tRNA aminoacylation"/>
    <property type="evidence" value="ECO:0007669"/>
    <property type="project" value="InterPro"/>
</dbReference>
<dbReference type="GeneID" id="18912986"/>
<dbReference type="SUPFAM" id="SSF55681">
    <property type="entry name" value="Class II aaRS and biotin synthetases"/>
    <property type="match status" value="1"/>
</dbReference>
<dbReference type="KEGG" id="pco:PHACADRAFT_210608"/>
<dbReference type="InterPro" id="IPR018149">
    <property type="entry name" value="Lys-tRNA-synth_II_C"/>
</dbReference>
<reference evidence="2 3" key="1">
    <citation type="journal article" date="2012" name="BMC Genomics">
        <title>Comparative genomics of the white-rot fungi, Phanerochaete carnosa and P. chrysosporium, to elucidate the genetic basis of the distinct wood types they colonize.</title>
        <authorList>
            <person name="Suzuki H."/>
            <person name="MacDonald J."/>
            <person name="Syed K."/>
            <person name="Salamov A."/>
            <person name="Hori C."/>
            <person name="Aerts A."/>
            <person name="Henrissat B."/>
            <person name="Wiebenga A."/>
            <person name="vanKuyk P.A."/>
            <person name="Barry K."/>
            <person name="Lindquist E."/>
            <person name="LaButti K."/>
            <person name="Lapidus A."/>
            <person name="Lucas S."/>
            <person name="Coutinho P."/>
            <person name="Gong Y."/>
            <person name="Samejima M."/>
            <person name="Mahadevan R."/>
            <person name="Abou-Zaid M."/>
            <person name="de Vries R.P."/>
            <person name="Igarashi K."/>
            <person name="Yadav J.S."/>
            <person name="Grigoriev I.V."/>
            <person name="Master E.R."/>
        </authorList>
    </citation>
    <scope>NUCLEOTIDE SEQUENCE [LARGE SCALE GENOMIC DNA]</scope>
    <source>
        <strain evidence="2 3">HHB-10118-sp</strain>
    </source>
</reference>
<dbReference type="AlphaFoldDB" id="K5VTM6"/>
<dbReference type="RefSeq" id="XP_007397510.1">
    <property type="nucleotide sequence ID" value="XM_007397448.1"/>
</dbReference>
<protein>
    <submittedName>
        <fullName evidence="2">Uncharacterized protein</fullName>
    </submittedName>
</protein>
<gene>
    <name evidence="2" type="ORF">PHACADRAFT_210608</name>
</gene>
<proteinExistence type="predicted"/>
<accession>K5VTM6</accession>
<dbReference type="InterPro" id="IPR045864">
    <property type="entry name" value="aa-tRNA-synth_II/BPL/LPL"/>
</dbReference>
<dbReference type="EMBL" id="JH930473">
    <property type="protein sequence ID" value="EKM54833.1"/>
    <property type="molecule type" value="Genomic_DNA"/>
</dbReference>
<sequence>MASSSFAADKGPLDDIFSYAEWSRQQWAHLHYPQSHRQLYLPAPRQLRIPRCRIAGGAAVEPLVPHQNGLNLDLYLRIAPELCLEQHVVGGLDRVHGGVDSTHSLKFSICEFNVMDITESLLKYFIGENTTLTFHPEGVDNEECELDFKCSWA</sequence>
<dbReference type="GO" id="GO:0005829">
    <property type="term" value="C:cytosol"/>
    <property type="evidence" value="ECO:0007669"/>
    <property type="project" value="TreeGrafter"/>
</dbReference>
<dbReference type="PANTHER" id="PTHR42918">
    <property type="entry name" value="LYSYL-TRNA SYNTHETASE"/>
    <property type="match status" value="1"/>
</dbReference>
<dbReference type="GO" id="GO:0000049">
    <property type="term" value="F:tRNA binding"/>
    <property type="evidence" value="ECO:0007669"/>
    <property type="project" value="TreeGrafter"/>
</dbReference>
<dbReference type="HOGENOM" id="CLU_1713946_0_0_1"/>
<dbReference type="Proteomes" id="UP000008370">
    <property type="component" value="Unassembled WGS sequence"/>
</dbReference>
<dbReference type="PANTHER" id="PTHR42918:SF9">
    <property type="entry name" value="LYSINE--TRNA LIGASE"/>
    <property type="match status" value="1"/>
</dbReference>
<dbReference type="GO" id="GO:0005524">
    <property type="term" value="F:ATP binding"/>
    <property type="evidence" value="ECO:0007669"/>
    <property type="project" value="UniProtKB-KW"/>
</dbReference>
<dbReference type="GO" id="GO:0004824">
    <property type="term" value="F:lysine-tRNA ligase activity"/>
    <property type="evidence" value="ECO:0007669"/>
    <property type="project" value="InterPro"/>
</dbReference>
<evidence type="ECO:0000313" key="2">
    <source>
        <dbReference type="EMBL" id="EKM54833.1"/>
    </source>
</evidence>
<keyword evidence="1" id="KW-0547">Nucleotide-binding</keyword>
<dbReference type="InParanoid" id="K5VTM6"/>
<evidence type="ECO:0000313" key="3">
    <source>
        <dbReference type="Proteomes" id="UP000008370"/>
    </source>
</evidence>
<evidence type="ECO:0000256" key="1">
    <source>
        <dbReference type="ARBA" id="ARBA00022741"/>
    </source>
</evidence>
<dbReference type="Gene3D" id="3.30.930.10">
    <property type="entry name" value="Bira Bifunctional Protein, Domain 2"/>
    <property type="match status" value="1"/>
</dbReference>
<dbReference type="OrthoDB" id="21243at2759"/>
<dbReference type="PRINTS" id="PR00982">
    <property type="entry name" value="TRNASYNTHLYS"/>
</dbReference>
<name>K5VTM6_PHACS</name>
<keyword evidence="3" id="KW-1185">Reference proteome</keyword>
<dbReference type="STRING" id="650164.K5VTM6"/>
<organism evidence="2 3">
    <name type="scientific">Phanerochaete carnosa (strain HHB-10118-sp)</name>
    <name type="common">White-rot fungus</name>
    <name type="synonym">Peniophora carnosa</name>
    <dbReference type="NCBI Taxonomy" id="650164"/>
    <lineage>
        <taxon>Eukaryota</taxon>
        <taxon>Fungi</taxon>
        <taxon>Dikarya</taxon>
        <taxon>Basidiomycota</taxon>
        <taxon>Agaricomycotina</taxon>
        <taxon>Agaricomycetes</taxon>
        <taxon>Polyporales</taxon>
        <taxon>Phanerochaetaceae</taxon>
        <taxon>Phanerochaete</taxon>
    </lineage>
</organism>